<protein>
    <submittedName>
        <fullName evidence="1">Uncharacterized protein</fullName>
    </submittedName>
</protein>
<evidence type="ECO:0000313" key="1">
    <source>
        <dbReference type="EMBL" id="KAK9162693.1"/>
    </source>
</evidence>
<accession>A0AAP0L2Y1</accession>
<gene>
    <name evidence="1" type="ORF">Syun_003595</name>
</gene>
<dbReference type="EMBL" id="JBBNAF010000002">
    <property type="protein sequence ID" value="KAK9162693.1"/>
    <property type="molecule type" value="Genomic_DNA"/>
</dbReference>
<keyword evidence="2" id="KW-1185">Reference proteome</keyword>
<name>A0AAP0L2Y1_9MAGN</name>
<sequence>MVDLVRFRLRVSPLLLAHTGALRFVRALPSSSSLPLRASMQPWVKRRRERRE</sequence>
<reference evidence="1 2" key="1">
    <citation type="submission" date="2024-01" db="EMBL/GenBank/DDBJ databases">
        <title>Genome assemblies of Stephania.</title>
        <authorList>
            <person name="Yang L."/>
        </authorList>
    </citation>
    <scope>NUCLEOTIDE SEQUENCE [LARGE SCALE GENOMIC DNA]</scope>
    <source>
        <strain evidence="1">YNDBR</strain>
        <tissue evidence="1">Leaf</tissue>
    </source>
</reference>
<comment type="caution">
    <text evidence="1">The sequence shown here is derived from an EMBL/GenBank/DDBJ whole genome shotgun (WGS) entry which is preliminary data.</text>
</comment>
<dbReference type="Proteomes" id="UP001420932">
    <property type="component" value="Unassembled WGS sequence"/>
</dbReference>
<dbReference type="AlphaFoldDB" id="A0AAP0L2Y1"/>
<proteinExistence type="predicted"/>
<evidence type="ECO:0000313" key="2">
    <source>
        <dbReference type="Proteomes" id="UP001420932"/>
    </source>
</evidence>
<organism evidence="1 2">
    <name type="scientific">Stephania yunnanensis</name>
    <dbReference type="NCBI Taxonomy" id="152371"/>
    <lineage>
        <taxon>Eukaryota</taxon>
        <taxon>Viridiplantae</taxon>
        <taxon>Streptophyta</taxon>
        <taxon>Embryophyta</taxon>
        <taxon>Tracheophyta</taxon>
        <taxon>Spermatophyta</taxon>
        <taxon>Magnoliopsida</taxon>
        <taxon>Ranunculales</taxon>
        <taxon>Menispermaceae</taxon>
        <taxon>Menispermoideae</taxon>
        <taxon>Cissampelideae</taxon>
        <taxon>Stephania</taxon>
    </lineage>
</organism>